<accession>A0AAV2FE75</accession>
<evidence type="ECO:0000313" key="1">
    <source>
        <dbReference type="EMBL" id="CAL1395765.1"/>
    </source>
</evidence>
<organism evidence="1 2">
    <name type="scientific">Linum trigynum</name>
    <dbReference type="NCBI Taxonomy" id="586398"/>
    <lineage>
        <taxon>Eukaryota</taxon>
        <taxon>Viridiplantae</taxon>
        <taxon>Streptophyta</taxon>
        <taxon>Embryophyta</taxon>
        <taxon>Tracheophyta</taxon>
        <taxon>Spermatophyta</taxon>
        <taxon>Magnoliopsida</taxon>
        <taxon>eudicotyledons</taxon>
        <taxon>Gunneridae</taxon>
        <taxon>Pentapetalae</taxon>
        <taxon>rosids</taxon>
        <taxon>fabids</taxon>
        <taxon>Malpighiales</taxon>
        <taxon>Linaceae</taxon>
        <taxon>Linum</taxon>
    </lineage>
</organism>
<dbReference type="AlphaFoldDB" id="A0AAV2FE75"/>
<protein>
    <submittedName>
        <fullName evidence="1">Uncharacterized protein</fullName>
    </submittedName>
</protein>
<evidence type="ECO:0000313" key="2">
    <source>
        <dbReference type="Proteomes" id="UP001497516"/>
    </source>
</evidence>
<reference evidence="1 2" key="1">
    <citation type="submission" date="2024-04" db="EMBL/GenBank/DDBJ databases">
        <authorList>
            <person name="Fracassetti M."/>
        </authorList>
    </citation>
    <scope>NUCLEOTIDE SEQUENCE [LARGE SCALE GENOMIC DNA]</scope>
</reference>
<proteinExistence type="predicted"/>
<name>A0AAV2FE75_9ROSI</name>
<keyword evidence="2" id="KW-1185">Reference proteome</keyword>
<dbReference type="EMBL" id="OZ034819">
    <property type="protein sequence ID" value="CAL1395765.1"/>
    <property type="molecule type" value="Genomic_DNA"/>
</dbReference>
<gene>
    <name evidence="1" type="ORF">LTRI10_LOCUS36171</name>
</gene>
<dbReference type="Proteomes" id="UP001497516">
    <property type="component" value="Chromosome 6"/>
</dbReference>
<sequence length="107" mass="11410">MSCEVDRVAAKDDGGKLRKTKSLQKVVCDRGAAGWGAATREERGRWEQRLLRLAVASSAASSPASKMSGRGGELSNSTGLGGLLRVRQRWAIYGHENGVVPTKVGSR</sequence>